<sequence>MRAQWVGGESSGPLPCVLVRVRVGFFLGDRTCAGNGWVENVGGEVAIAPPEEEVSPVSEQAIKPERVCEVRSRFKRTPP</sequence>
<keyword evidence="2" id="KW-1185">Reference proteome</keyword>
<gene>
    <name evidence="1" type="ORF">NG799_04360</name>
</gene>
<dbReference type="RefSeq" id="WP_368005257.1">
    <property type="nucleotide sequence ID" value="NZ_JAMXFF010000004.1"/>
</dbReference>
<dbReference type="Proteomes" id="UP001525890">
    <property type="component" value="Unassembled WGS sequence"/>
</dbReference>
<organism evidence="1 2">
    <name type="scientific">Laspinema palackyanum D2a</name>
    <dbReference type="NCBI Taxonomy" id="2953684"/>
    <lineage>
        <taxon>Bacteria</taxon>
        <taxon>Bacillati</taxon>
        <taxon>Cyanobacteriota</taxon>
        <taxon>Cyanophyceae</taxon>
        <taxon>Oscillatoriophycideae</taxon>
        <taxon>Oscillatoriales</taxon>
        <taxon>Laspinemataceae</taxon>
        <taxon>Laspinema</taxon>
        <taxon>Laspinema palackyanum</taxon>
    </lineage>
</organism>
<evidence type="ECO:0000313" key="1">
    <source>
        <dbReference type="EMBL" id="MCT7965567.1"/>
    </source>
</evidence>
<protein>
    <submittedName>
        <fullName evidence="1">Uncharacterized protein</fullName>
    </submittedName>
</protein>
<evidence type="ECO:0000313" key="2">
    <source>
        <dbReference type="Proteomes" id="UP001525890"/>
    </source>
</evidence>
<accession>A0ABT2MM42</accession>
<comment type="caution">
    <text evidence="1">The sequence shown here is derived from an EMBL/GenBank/DDBJ whole genome shotgun (WGS) entry which is preliminary data.</text>
</comment>
<reference evidence="1 2" key="1">
    <citation type="journal article" date="2022" name="Front. Microbiol.">
        <title>High genomic differentiation and limited gene flow indicate recent cryptic speciation within the genus Laspinema (cyanobacteria).</title>
        <authorList>
            <person name="Stanojkovic A."/>
            <person name="Skoupy S."/>
            <person name="Skaloud P."/>
            <person name="Dvorak P."/>
        </authorList>
    </citation>
    <scope>NUCLEOTIDE SEQUENCE [LARGE SCALE GENOMIC DNA]</scope>
    <source>
        <strain evidence="1 2">D2a</strain>
    </source>
</reference>
<dbReference type="EMBL" id="JAMXFF010000004">
    <property type="protein sequence ID" value="MCT7965567.1"/>
    <property type="molecule type" value="Genomic_DNA"/>
</dbReference>
<proteinExistence type="predicted"/>
<name>A0ABT2MM42_9CYAN</name>